<keyword evidence="2" id="KW-1185">Reference proteome</keyword>
<evidence type="ECO:0000313" key="2">
    <source>
        <dbReference type="Proteomes" id="UP001523392"/>
    </source>
</evidence>
<comment type="caution">
    <text evidence="1">The sequence shown here is derived from an EMBL/GenBank/DDBJ whole genome shotgun (WGS) entry which is preliminary data.</text>
</comment>
<proteinExistence type="predicted"/>
<dbReference type="Proteomes" id="UP001523392">
    <property type="component" value="Unassembled WGS sequence"/>
</dbReference>
<protein>
    <submittedName>
        <fullName evidence="1">Uncharacterized protein</fullName>
    </submittedName>
</protein>
<name>A0ABT1DAV8_9PROT</name>
<evidence type="ECO:0000313" key="1">
    <source>
        <dbReference type="EMBL" id="MCO6418375.1"/>
    </source>
</evidence>
<gene>
    <name evidence="1" type="ORF">JYK14_19715</name>
</gene>
<reference evidence="1 2" key="1">
    <citation type="submission" date="2021-12" db="EMBL/GenBank/DDBJ databases">
        <title>Siccirubricoccus leaddurans sp. nov., a high concentration Zn2+ tolerance bacterium.</title>
        <authorList>
            <person name="Cao Y."/>
        </authorList>
    </citation>
    <scope>NUCLEOTIDE SEQUENCE [LARGE SCALE GENOMIC DNA]</scope>
    <source>
        <strain evidence="1 2">KC 17139</strain>
    </source>
</reference>
<accession>A0ABT1DAV8</accession>
<dbReference type="EMBL" id="JAFIRR010000127">
    <property type="protein sequence ID" value="MCO6418375.1"/>
    <property type="molecule type" value="Genomic_DNA"/>
</dbReference>
<organism evidence="1 2">
    <name type="scientific">Siccirubricoccus soli</name>
    <dbReference type="NCBI Taxonomy" id="2899147"/>
    <lineage>
        <taxon>Bacteria</taxon>
        <taxon>Pseudomonadati</taxon>
        <taxon>Pseudomonadota</taxon>
        <taxon>Alphaproteobacteria</taxon>
        <taxon>Acetobacterales</taxon>
        <taxon>Roseomonadaceae</taxon>
        <taxon>Siccirubricoccus</taxon>
    </lineage>
</organism>
<dbReference type="RefSeq" id="WP_252955003.1">
    <property type="nucleotide sequence ID" value="NZ_JAFIRR010000127.1"/>
</dbReference>
<sequence>MSPLTVSETENQVRLHWLGLHVAFAKDAGLPATWRDVVAAPSSKTAIYEWMAAFGRLETPGEPLPGDRLALVADAGREPLFAH</sequence>